<dbReference type="InterPro" id="IPR002146">
    <property type="entry name" value="ATP_synth_b/b'su_bac/chlpt"/>
</dbReference>
<feature type="coiled-coil region" evidence="14">
    <location>
        <begin position="52"/>
        <end position="86"/>
    </location>
</feature>
<dbReference type="Pfam" id="PF00430">
    <property type="entry name" value="ATP-synt_B"/>
    <property type="match status" value="1"/>
</dbReference>
<dbReference type="AlphaFoldDB" id="A0A517QK52"/>
<evidence type="ECO:0000256" key="5">
    <source>
        <dbReference type="ARBA" id="ARBA00022781"/>
    </source>
</evidence>
<comment type="subunit">
    <text evidence="13">F-type ATPases have 2 components, F(1) - the catalytic core - and F(0) - the membrane proton channel. F(1) has five subunits: alpha(3), beta(3), gamma(1), delta(1), epsilon(1). F(0) has three main subunits: a(1), b(2) and c(10-14). The alpha and beta chains form an alternating ring which encloses part of the gamma chain. F(1) is attached to F(0) by a central stalk formed by the gamma and epsilon chains, while a peripheral stalk is formed by the delta and b chains.</text>
</comment>
<evidence type="ECO:0000256" key="11">
    <source>
        <dbReference type="ARBA" id="ARBA00025614"/>
    </source>
</evidence>
<name>A0A517QK52_9PLAN</name>
<keyword evidence="9 13" id="KW-0066">ATP synthesis</keyword>
<evidence type="ECO:0000256" key="14">
    <source>
        <dbReference type="SAM" id="Coils"/>
    </source>
</evidence>
<evidence type="ECO:0000313" key="15">
    <source>
        <dbReference type="EMBL" id="QDT31974.1"/>
    </source>
</evidence>
<dbReference type="PANTHER" id="PTHR33445">
    <property type="entry name" value="ATP SYNTHASE SUBUNIT B', CHLOROPLASTIC"/>
    <property type="match status" value="1"/>
</dbReference>
<evidence type="ECO:0000256" key="7">
    <source>
        <dbReference type="ARBA" id="ARBA00023065"/>
    </source>
</evidence>
<keyword evidence="3 13" id="KW-0138">CF(0)</keyword>
<keyword evidence="5 13" id="KW-0375">Hydrogen ion transport</keyword>
<gene>
    <name evidence="15" type="primary">atpF_1</name>
    <name evidence="13" type="synonym">atpF</name>
    <name evidence="15" type="ORF">Mal48_12130</name>
</gene>
<dbReference type="InterPro" id="IPR050059">
    <property type="entry name" value="ATP_synthase_B_chain"/>
</dbReference>
<dbReference type="GO" id="GO:0046961">
    <property type="term" value="F:proton-transporting ATPase activity, rotational mechanism"/>
    <property type="evidence" value="ECO:0007669"/>
    <property type="project" value="TreeGrafter"/>
</dbReference>
<dbReference type="InterPro" id="IPR017707">
    <property type="entry name" value="Alt_ATP_synth_F0_bsu"/>
</dbReference>
<accession>A0A517QK52</accession>
<dbReference type="EMBL" id="CP036267">
    <property type="protein sequence ID" value="QDT31974.1"/>
    <property type="molecule type" value="Genomic_DNA"/>
</dbReference>
<evidence type="ECO:0000256" key="3">
    <source>
        <dbReference type="ARBA" id="ARBA00022547"/>
    </source>
</evidence>
<evidence type="ECO:0000256" key="4">
    <source>
        <dbReference type="ARBA" id="ARBA00022692"/>
    </source>
</evidence>
<comment type="function">
    <text evidence="11">Component of the F(0) channel, it forms part of the peripheral stalk, linking F(1) to F(0). The b'-subunit is a diverged and duplicated form of b found in plants and photosynthetic bacteria.</text>
</comment>
<evidence type="ECO:0000256" key="13">
    <source>
        <dbReference type="HAMAP-Rule" id="MF_01398"/>
    </source>
</evidence>
<evidence type="ECO:0000256" key="2">
    <source>
        <dbReference type="ARBA" id="ARBA00022448"/>
    </source>
</evidence>
<proteinExistence type="inferred from homology"/>
<evidence type="ECO:0000313" key="16">
    <source>
        <dbReference type="Proteomes" id="UP000315724"/>
    </source>
</evidence>
<dbReference type="GO" id="GO:0045259">
    <property type="term" value="C:proton-transporting ATP synthase complex"/>
    <property type="evidence" value="ECO:0007669"/>
    <property type="project" value="UniProtKB-KW"/>
</dbReference>
<keyword evidence="7 13" id="KW-0406">Ion transport</keyword>
<keyword evidence="4 13" id="KW-0812">Transmembrane</keyword>
<protein>
    <recommendedName>
        <fullName evidence="13">ATP synthase subunit b</fullName>
    </recommendedName>
    <alternativeName>
        <fullName evidence="13">ATP synthase F(0) sector subunit b</fullName>
    </alternativeName>
    <alternativeName>
        <fullName evidence="13">ATPase subunit I</fullName>
    </alternativeName>
    <alternativeName>
        <fullName evidence="13">F-type ATPase subunit b</fullName>
        <shortName evidence="13">F-ATPase subunit b</shortName>
    </alternativeName>
</protein>
<comment type="similarity">
    <text evidence="1 13">Belongs to the ATPase B chain family.</text>
</comment>
<evidence type="ECO:0000256" key="10">
    <source>
        <dbReference type="ARBA" id="ARBA00025198"/>
    </source>
</evidence>
<keyword evidence="8 13" id="KW-0472">Membrane</keyword>
<dbReference type="NCBIfam" id="TIGR03321">
    <property type="entry name" value="alt_F1F0_F0_B"/>
    <property type="match status" value="1"/>
</dbReference>
<evidence type="ECO:0000256" key="9">
    <source>
        <dbReference type="ARBA" id="ARBA00023310"/>
    </source>
</evidence>
<evidence type="ECO:0000256" key="6">
    <source>
        <dbReference type="ARBA" id="ARBA00022989"/>
    </source>
</evidence>
<comment type="function">
    <text evidence="10 13">F(1)F(0) ATP synthase produces ATP from ADP in the presence of a proton or sodium gradient. F-type ATPases consist of two structural domains, F(1) containing the extramembraneous catalytic core and F(0) containing the membrane proton channel, linked together by a central stalk and a peripheral stalk. During catalysis, ATP synthesis in the catalytic domain of F(1) is coupled via a rotary mechanism of the central stalk subunits to proton translocation.</text>
</comment>
<reference evidence="15 16" key="1">
    <citation type="submission" date="2019-02" db="EMBL/GenBank/DDBJ databases">
        <title>Deep-cultivation of Planctomycetes and their phenomic and genomic characterization uncovers novel biology.</title>
        <authorList>
            <person name="Wiegand S."/>
            <person name="Jogler M."/>
            <person name="Boedeker C."/>
            <person name="Pinto D."/>
            <person name="Vollmers J."/>
            <person name="Rivas-Marin E."/>
            <person name="Kohn T."/>
            <person name="Peeters S.H."/>
            <person name="Heuer A."/>
            <person name="Rast P."/>
            <person name="Oberbeckmann S."/>
            <person name="Bunk B."/>
            <person name="Jeske O."/>
            <person name="Meyerdierks A."/>
            <person name="Storesund J.E."/>
            <person name="Kallscheuer N."/>
            <person name="Luecker S."/>
            <person name="Lage O.M."/>
            <person name="Pohl T."/>
            <person name="Merkel B.J."/>
            <person name="Hornburger P."/>
            <person name="Mueller R.-W."/>
            <person name="Bruemmer F."/>
            <person name="Labrenz M."/>
            <person name="Spormann A.M."/>
            <person name="Op den Camp H."/>
            <person name="Overmann J."/>
            <person name="Amann R."/>
            <person name="Jetten M.S.M."/>
            <person name="Mascher T."/>
            <person name="Medema M.H."/>
            <person name="Devos D.P."/>
            <person name="Kaster A.-K."/>
            <person name="Ovreas L."/>
            <person name="Rohde M."/>
            <person name="Galperin M.Y."/>
            <person name="Jogler C."/>
        </authorList>
    </citation>
    <scope>NUCLEOTIDE SEQUENCE [LARGE SCALE GENOMIC DNA]</scope>
    <source>
        <strain evidence="15 16">Mal48</strain>
    </source>
</reference>
<dbReference type="GO" id="GO:0012505">
    <property type="term" value="C:endomembrane system"/>
    <property type="evidence" value="ECO:0007669"/>
    <property type="project" value="UniProtKB-SubCell"/>
</dbReference>
<organism evidence="15 16">
    <name type="scientific">Thalassoglobus polymorphus</name>
    <dbReference type="NCBI Taxonomy" id="2527994"/>
    <lineage>
        <taxon>Bacteria</taxon>
        <taxon>Pseudomonadati</taxon>
        <taxon>Planctomycetota</taxon>
        <taxon>Planctomycetia</taxon>
        <taxon>Planctomycetales</taxon>
        <taxon>Planctomycetaceae</taxon>
        <taxon>Thalassoglobus</taxon>
    </lineage>
</organism>
<dbReference type="CDD" id="cd06503">
    <property type="entry name" value="ATP-synt_Fo_b"/>
    <property type="match status" value="1"/>
</dbReference>
<dbReference type="PANTHER" id="PTHR33445:SF2">
    <property type="entry name" value="ATP SYNTHASE SUBUNIT B', CHLOROPLASTIC"/>
    <property type="match status" value="1"/>
</dbReference>
<feature type="transmembrane region" description="Helical" evidence="13">
    <location>
        <begin position="6"/>
        <end position="27"/>
    </location>
</feature>
<evidence type="ECO:0000256" key="12">
    <source>
        <dbReference type="ARBA" id="ARBA00037847"/>
    </source>
</evidence>
<keyword evidence="14" id="KW-0175">Coiled coil</keyword>
<sequence length="275" mass="31588">MSINWFTFLAQILNFLVLVWLLKRFLYGPIIQAMNEREQKIAAKLNDADAAKQHSEQQALIHENKIQELEQVREKLVAEAKHDVQKWRDEQIQTARTDVEKTRKEWFAGLQREQEAFIQELQRRTADHAYDTARKILSELADVKLEEQVITVFLQKLKQLTPSAKQEIEKFLQESDDGGAIVTAFALSATQQTKITDAVKETFSVDTDYEFRFRPESLCGIELMVPGRKLSWTVNEALETLQEDLSGLLQIGFASVNHQDAPLDHQTEFGIATQS</sequence>
<dbReference type="OrthoDB" id="282095at2"/>
<dbReference type="KEGG" id="tpol:Mal48_12130"/>
<evidence type="ECO:0000256" key="1">
    <source>
        <dbReference type="ARBA" id="ARBA00005513"/>
    </source>
</evidence>
<dbReference type="RefSeq" id="WP_145196938.1">
    <property type="nucleotide sequence ID" value="NZ_CP036267.1"/>
</dbReference>
<evidence type="ECO:0000256" key="8">
    <source>
        <dbReference type="ARBA" id="ARBA00023136"/>
    </source>
</evidence>
<keyword evidence="13" id="KW-1003">Cell membrane</keyword>
<comment type="subcellular location">
    <subcellularLocation>
        <location evidence="13">Cell membrane</location>
        <topology evidence="13">Single-pass membrane protein</topology>
    </subcellularLocation>
    <subcellularLocation>
        <location evidence="12">Endomembrane system</location>
        <topology evidence="12">Single-pass membrane protein</topology>
    </subcellularLocation>
</comment>
<dbReference type="GO" id="GO:0005886">
    <property type="term" value="C:plasma membrane"/>
    <property type="evidence" value="ECO:0007669"/>
    <property type="project" value="UniProtKB-SubCell"/>
</dbReference>
<keyword evidence="6 13" id="KW-1133">Transmembrane helix</keyword>
<keyword evidence="2 13" id="KW-0813">Transport</keyword>
<dbReference type="HAMAP" id="MF_01398">
    <property type="entry name" value="ATP_synth_b_bprime"/>
    <property type="match status" value="1"/>
</dbReference>
<dbReference type="Proteomes" id="UP000315724">
    <property type="component" value="Chromosome"/>
</dbReference>
<dbReference type="GO" id="GO:0046933">
    <property type="term" value="F:proton-transporting ATP synthase activity, rotational mechanism"/>
    <property type="evidence" value="ECO:0007669"/>
    <property type="project" value="UniProtKB-UniRule"/>
</dbReference>
<keyword evidence="16" id="KW-1185">Reference proteome</keyword>